<organism evidence="2 3">
    <name type="scientific">Trifolium medium</name>
    <dbReference type="NCBI Taxonomy" id="97028"/>
    <lineage>
        <taxon>Eukaryota</taxon>
        <taxon>Viridiplantae</taxon>
        <taxon>Streptophyta</taxon>
        <taxon>Embryophyta</taxon>
        <taxon>Tracheophyta</taxon>
        <taxon>Spermatophyta</taxon>
        <taxon>Magnoliopsida</taxon>
        <taxon>eudicotyledons</taxon>
        <taxon>Gunneridae</taxon>
        <taxon>Pentapetalae</taxon>
        <taxon>rosids</taxon>
        <taxon>fabids</taxon>
        <taxon>Fabales</taxon>
        <taxon>Fabaceae</taxon>
        <taxon>Papilionoideae</taxon>
        <taxon>50 kb inversion clade</taxon>
        <taxon>NPAAA clade</taxon>
        <taxon>Hologalegina</taxon>
        <taxon>IRL clade</taxon>
        <taxon>Trifolieae</taxon>
        <taxon>Trifolium</taxon>
    </lineage>
</organism>
<comment type="caution">
    <text evidence="2">The sequence shown here is derived from an EMBL/GenBank/DDBJ whole genome shotgun (WGS) entry which is preliminary data.</text>
</comment>
<evidence type="ECO:0000256" key="1">
    <source>
        <dbReference type="SAM" id="Phobius"/>
    </source>
</evidence>
<dbReference type="GO" id="GO:0016020">
    <property type="term" value="C:membrane"/>
    <property type="evidence" value="ECO:0007669"/>
    <property type="project" value="InterPro"/>
</dbReference>
<proteinExistence type="predicted"/>
<dbReference type="GO" id="GO:0005794">
    <property type="term" value="C:Golgi apparatus"/>
    <property type="evidence" value="ECO:0007669"/>
    <property type="project" value="TreeGrafter"/>
</dbReference>
<dbReference type="AlphaFoldDB" id="A0A392R4I2"/>
<keyword evidence="1" id="KW-0472">Membrane</keyword>
<feature type="transmembrane region" description="Helical" evidence="1">
    <location>
        <begin position="18"/>
        <end position="40"/>
    </location>
</feature>
<dbReference type="PANTHER" id="PTHR21229">
    <property type="entry name" value="LUNG SEVEN TRANSMEMBRANE RECEPTOR"/>
    <property type="match status" value="1"/>
</dbReference>
<dbReference type="Proteomes" id="UP000265520">
    <property type="component" value="Unassembled WGS sequence"/>
</dbReference>
<dbReference type="InterPro" id="IPR009637">
    <property type="entry name" value="GPR107/GPR108-like"/>
</dbReference>
<reference evidence="2 3" key="1">
    <citation type="journal article" date="2018" name="Front. Plant Sci.">
        <title>Red Clover (Trifolium pratense) and Zigzag Clover (T. medium) - A Picture of Genomic Similarities and Differences.</title>
        <authorList>
            <person name="Dluhosova J."/>
            <person name="Istvanek J."/>
            <person name="Nedelnik J."/>
            <person name="Repkova J."/>
        </authorList>
    </citation>
    <scope>NUCLEOTIDE SEQUENCE [LARGE SCALE GENOMIC DNA]</scope>
    <source>
        <strain evidence="3">cv. 10/8</strain>
        <tissue evidence="2">Leaf</tissue>
    </source>
</reference>
<protein>
    <submittedName>
        <fullName evidence="2">Protein GPR107-like</fullName>
    </submittedName>
</protein>
<dbReference type="EMBL" id="LXQA010183958">
    <property type="protein sequence ID" value="MCI31012.1"/>
    <property type="molecule type" value="Genomic_DNA"/>
</dbReference>
<keyword evidence="1" id="KW-0812">Transmembrane</keyword>
<dbReference type="PANTHER" id="PTHR21229:SF2">
    <property type="entry name" value="RE59932P"/>
    <property type="match status" value="1"/>
</dbReference>
<evidence type="ECO:0000313" key="2">
    <source>
        <dbReference type="EMBL" id="MCI31012.1"/>
    </source>
</evidence>
<keyword evidence="3" id="KW-1185">Reference proteome</keyword>
<name>A0A392R4I2_9FABA</name>
<evidence type="ECO:0000313" key="3">
    <source>
        <dbReference type="Proteomes" id="UP000265520"/>
    </source>
</evidence>
<keyword evidence="1" id="KW-1133">Transmembrane helix</keyword>
<sequence length="94" mass="10889">MDGEVSSNLAKLTLFKQFYIVIIGYLCLTRIVVFMLRTIVAYDYQWVSNAAEETASFAFFIVMFYMFRPVERNECFVLDEKEEEAALSGMKVSV</sequence>
<accession>A0A392R4I2</accession>